<evidence type="ECO:0000256" key="8">
    <source>
        <dbReference type="SAM" id="MobiDB-lite"/>
    </source>
</evidence>
<feature type="region of interest" description="Disordered" evidence="8">
    <location>
        <begin position="699"/>
        <end position="718"/>
    </location>
</feature>
<feature type="compositionally biased region" description="Basic and acidic residues" evidence="8">
    <location>
        <begin position="628"/>
        <end position="649"/>
    </location>
</feature>
<dbReference type="PROSITE" id="PS50157">
    <property type="entry name" value="ZINC_FINGER_C2H2_2"/>
    <property type="match status" value="2"/>
</dbReference>
<proteinExistence type="predicted"/>
<dbReference type="SUPFAM" id="SSF57667">
    <property type="entry name" value="beta-beta-alpha zinc fingers"/>
    <property type="match status" value="1"/>
</dbReference>
<dbReference type="GO" id="GO:0000981">
    <property type="term" value="F:DNA-binding transcription factor activity, RNA polymerase II-specific"/>
    <property type="evidence" value="ECO:0007669"/>
    <property type="project" value="InterPro"/>
</dbReference>
<feature type="region of interest" description="Disordered" evidence="8">
    <location>
        <begin position="129"/>
        <end position="181"/>
    </location>
</feature>
<comment type="subcellular location">
    <subcellularLocation>
        <location evidence="1">Nucleus</location>
    </subcellularLocation>
</comment>
<feature type="compositionally biased region" description="Polar residues" evidence="8">
    <location>
        <begin position="279"/>
        <end position="292"/>
    </location>
</feature>
<evidence type="ECO:0000256" key="3">
    <source>
        <dbReference type="ARBA" id="ARBA00022737"/>
    </source>
</evidence>
<name>A0A5C3E710_9BASI</name>
<feature type="region of interest" description="Disordered" evidence="8">
    <location>
        <begin position="593"/>
        <end position="685"/>
    </location>
</feature>
<feature type="compositionally biased region" description="Basic and acidic residues" evidence="8">
    <location>
        <begin position="737"/>
        <end position="752"/>
    </location>
</feature>
<dbReference type="InterPro" id="IPR036236">
    <property type="entry name" value="Znf_C2H2_sf"/>
</dbReference>
<feature type="region of interest" description="Disordered" evidence="8">
    <location>
        <begin position="424"/>
        <end position="449"/>
    </location>
</feature>
<dbReference type="GO" id="GO:0005634">
    <property type="term" value="C:nucleus"/>
    <property type="evidence" value="ECO:0007669"/>
    <property type="project" value="UniProtKB-SubCell"/>
</dbReference>
<feature type="compositionally biased region" description="Low complexity" evidence="8">
    <location>
        <begin position="437"/>
        <end position="449"/>
    </location>
</feature>
<feature type="compositionally biased region" description="Polar residues" evidence="8">
    <location>
        <begin position="328"/>
        <end position="341"/>
    </location>
</feature>
<feature type="region of interest" description="Disordered" evidence="8">
    <location>
        <begin position="1649"/>
        <end position="1673"/>
    </location>
</feature>
<evidence type="ECO:0000313" key="11">
    <source>
        <dbReference type="Proteomes" id="UP000324022"/>
    </source>
</evidence>
<dbReference type="OrthoDB" id="6365676at2759"/>
<dbReference type="GO" id="GO:0000978">
    <property type="term" value="F:RNA polymerase II cis-regulatory region sequence-specific DNA binding"/>
    <property type="evidence" value="ECO:0007669"/>
    <property type="project" value="InterPro"/>
</dbReference>
<dbReference type="EMBL" id="OOIN01000010">
    <property type="protein sequence ID" value="SPO25291.1"/>
    <property type="molecule type" value="Genomic_DNA"/>
</dbReference>
<evidence type="ECO:0000256" key="2">
    <source>
        <dbReference type="ARBA" id="ARBA00022723"/>
    </source>
</evidence>
<keyword evidence="6" id="KW-0539">Nucleus</keyword>
<feature type="region of interest" description="Disordered" evidence="8">
    <location>
        <begin position="236"/>
        <end position="255"/>
    </location>
</feature>
<keyword evidence="5" id="KW-0862">Zinc</keyword>
<evidence type="ECO:0000256" key="4">
    <source>
        <dbReference type="ARBA" id="ARBA00022771"/>
    </source>
</evidence>
<dbReference type="Pfam" id="PF00096">
    <property type="entry name" value="zf-C2H2"/>
    <property type="match status" value="1"/>
</dbReference>
<dbReference type="InterPro" id="IPR051059">
    <property type="entry name" value="VerF-like"/>
</dbReference>
<feature type="compositionally biased region" description="Basic and acidic residues" evidence="8">
    <location>
        <begin position="656"/>
        <end position="674"/>
    </location>
</feature>
<dbReference type="GO" id="GO:0008270">
    <property type="term" value="F:zinc ion binding"/>
    <property type="evidence" value="ECO:0007669"/>
    <property type="project" value="UniProtKB-KW"/>
</dbReference>
<dbReference type="GO" id="GO:0000785">
    <property type="term" value="C:chromatin"/>
    <property type="evidence" value="ECO:0007669"/>
    <property type="project" value="TreeGrafter"/>
</dbReference>
<feature type="domain" description="C2H2-type" evidence="9">
    <location>
        <begin position="13"/>
        <end position="42"/>
    </location>
</feature>
<protein>
    <submittedName>
        <fullName evidence="10">Related to Cys(2)His(2) zinc finger transcriptional activator</fullName>
    </submittedName>
</protein>
<feature type="region of interest" description="Disordered" evidence="8">
    <location>
        <begin position="315"/>
        <end position="341"/>
    </location>
</feature>
<dbReference type="PANTHER" id="PTHR40626">
    <property type="entry name" value="MIP31509P"/>
    <property type="match status" value="1"/>
</dbReference>
<evidence type="ECO:0000313" key="10">
    <source>
        <dbReference type="EMBL" id="SPO25291.1"/>
    </source>
</evidence>
<reference evidence="10 11" key="1">
    <citation type="submission" date="2018-03" db="EMBL/GenBank/DDBJ databases">
        <authorList>
            <person name="Guldener U."/>
        </authorList>
    </citation>
    <scope>NUCLEOTIDE SEQUENCE [LARGE SCALE GENOMIC DNA]</scope>
    <source>
        <strain evidence="10 11">NBRC100155</strain>
    </source>
</reference>
<dbReference type="SMART" id="SM00355">
    <property type="entry name" value="ZnF_C2H2"/>
    <property type="match status" value="2"/>
</dbReference>
<keyword evidence="2" id="KW-0479">Metal-binding</keyword>
<keyword evidence="4 7" id="KW-0863">Zinc-finger</keyword>
<evidence type="ECO:0000259" key="9">
    <source>
        <dbReference type="PROSITE" id="PS50157"/>
    </source>
</evidence>
<keyword evidence="11" id="KW-1185">Reference proteome</keyword>
<feature type="region of interest" description="Disordered" evidence="8">
    <location>
        <begin position="279"/>
        <end position="299"/>
    </location>
</feature>
<evidence type="ECO:0000256" key="5">
    <source>
        <dbReference type="ARBA" id="ARBA00022833"/>
    </source>
</evidence>
<evidence type="ECO:0000256" key="1">
    <source>
        <dbReference type="ARBA" id="ARBA00004123"/>
    </source>
</evidence>
<sequence>MPVFRGHDSARKFHCDVPGCAASFVKRAHLRRHEMTHTQRRDFSCPGCNRAFSRNDSMARHLRRKHPHLYRSQDGASSAASGVDRLYAGGVTSVAGPSASMSSLVPAGGYNMLALRSPFDNSISCPVQRRSDDYRSLPDPLSRPTSSSDTYGREAMLPSPKGASPAQWRAPGSSRMTESSYSGAGIPHVSCNVDSNPEQPLKSRFTDWLLPFLCLFQSDSLRAYPGRINYAIKEDSDASSQLVPPPPPFFSSTNELVDRTYPSRRPTNEQEAQFYRSDLAQTSEAHSGSGQAERSMAQGAPQYRFPWERQEEEISYVHPGGPGGWTGAESTSSGATAQSSEYGRHDYVRGGCPDMGYPNPALSSSLPSMAMAPSGAEASTEADLLQSEFFIEAMRPRGDEACWANLDPCMLTAQLAERVRVESGHGTGQHCSDASLAPQRPSASPSGRSAAAADSYFAVDFRGLYDQTAPAEPPQAGQVEQIMAELGIDLSASQGTAADGPQSFSSQGHFVQHDMAVSAAPLIPSQGAALWATERFAHTASGFHLPSLSQSQAHSSQSSIYLPSLTASQNEYLGPNATSHRRTMDRVMSTASIAFDANPQPRASHRRAPSLAGEFDESIGKNVAGSDLKSETEETLAHDETANFHKPHDSSPSQRAARDEEGGRKSACVEDHPQQPRPSSDFARTAAFRDQDAVMISRQEGEEATTATEAGSHANLPLAAPAPATTETVARAMGPPRQDHGPARESNDKADMDIDEPPLPEDTRQRNSSASIATSAVSGDQLQLVVERFRVFAQLCQDHMHPSAEMLDCLAPLIPKVIDADAPFFHPKMVGSQKVHSPEEAFALLSLASLRCSDPHLKEEGHRLICFLYGAVMLSYKHTLHLGEKLQSLLNCFLLIGLHGMRQTTSDLWHKFEEHRESILLDVLRAETRNASLDPAMDRIESGKLQGLPDEDLFMLWERWYEHESRKRTLLLCAILDSQSSCHFSPFQIDLSARPGGPRCQFLFAHVHEPCPDNVFLCWPPRTWATRLVTSVSLPSARVAEIAFHDGQPASIAACLTEQLLRPHVAHVHDTPAYPRFRPSFDFGAGGDVFQSSKLPRSVSDRRENGRSAASAPYVEVADPSGLSARSSRRPSLANRHEEGHGEGRQDRHEEGHDGGQTAPEVRIVSQLYMLALLEAVHGAWMTDSGWYQTPAWGANALPEQLDIDIDDFDHESASLTDLPGWRVGRTLHATQVAHALMNWSEMFSGWNDGCQTKGDEAAAKLGLKVTDDAHQSTMRWQAIFLGLCAPLQSLCFYLDPSQRTDHVGTERYRRIKLLLRSWVVSVYCRRALVHAGTILTLLCAAKMKDKNERLGPATSHAVYMSLVILVGASKLLAEEGGPSRRAATSTGPPFEELIPTKQVWATLVKLSKEGNMPFEGKAAEGSDTRKDDGDLADREDWLRVRFWHRKFQFLGLAGIFREHEQEGSHEVYADWRMSVSAGAVVGGSVGALRAAHLRPRWSSFAGESRWPGARRETIHVHHAPAAANDHRRSSNVLIGASQPDPDRDLLRRHMRNTVMNTSTNASSETRRWILQGATHHATFCGLALWDADKEQEAGSSITRECSDTDKRVLSREHLRELVMWVRDDEPAWCFSQEYTSLLLGALQETQATESSDPLSASTSNSLPQTAGQQNSC</sequence>
<feature type="compositionally biased region" description="Low complexity" evidence="8">
    <location>
        <begin position="1120"/>
        <end position="1134"/>
    </location>
</feature>
<feature type="compositionally biased region" description="Basic and acidic residues" evidence="8">
    <location>
        <begin position="1135"/>
        <end position="1154"/>
    </location>
</feature>
<gene>
    <name evidence="10" type="ORF">UTRI_02587_B</name>
</gene>
<dbReference type="InterPro" id="IPR013087">
    <property type="entry name" value="Znf_C2H2_type"/>
</dbReference>
<feature type="domain" description="C2H2-type" evidence="9">
    <location>
        <begin position="43"/>
        <end position="66"/>
    </location>
</feature>
<dbReference type="Proteomes" id="UP000324022">
    <property type="component" value="Unassembled WGS sequence"/>
</dbReference>
<dbReference type="PROSITE" id="PS00028">
    <property type="entry name" value="ZINC_FINGER_C2H2_1"/>
    <property type="match status" value="2"/>
</dbReference>
<feature type="region of interest" description="Disordered" evidence="8">
    <location>
        <begin position="1094"/>
        <end position="1157"/>
    </location>
</feature>
<dbReference type="PANTHER" id="PTHR40626:SF11">
    <property type="entry name" value="ZINC FINGER PROTEIN YPR022C"/>
    <property type="match status" value="1"/>
</dbReference>
<organism evidence="10 11">
    <name type="scientific">Ustilago trichophora</name>
    <dbReference type="NCBI Taxonomy" id="86804"/>
    <lineage>
        <taxon>Eukaryota</taxon>
        <taxon>Fungi</taxon>
        <taxon>Dikarya</taxon>
        <taxon>Basidiomycota</taxon>
        <taxon>Ustilaginomycotina</taxon>
        <taxon>Ustilaginomycetes</taxon>
        <taxon>Ustilaginales</taxon>
        <taxon>Ustilaginaceae</taxon>
        <taxon>Ustilago</taxon>
    </lineage>
</organism>
<dbReference type="Gene3D" id="3.30.160.60">
    <property type="entry name" value="Classic Zinc Finger"/>
    <property type="match status" value="2"/>
</dbReference>
<feature type="region of interest" description="Disordered" evidence="8">
    <location>
        <begin position="732"/>
        <end position="774"/>
    </location>
</feature>
<accession>A0A5C3E710</accession>
<evidence type="ECO:0000256" key="6">
    <source>
        <dbReference type="ARBA" id="ARBA00023242"/>
    </source>
</evidence>
<feature type="compositionally biased region" description="Low complexity" evidence="8">
    <location>
        <begin position="704"/>
        <end position="718"/>
    </location>
</feature>
<keyword evidence="3" id="KW-0677">Repeat</keyword>
<evidence type="ECO:0000256" key="7">
    <source>
        <dbReference type="PROSITE-ProRule" id="PRU00042"/>
    </source>
</evidence>